<keyword evidence="4 6" id="KW-0238">DNA-binding</keyword>
<evidence type="ECO:0000256" key="2">
    <source>
        <dbReference type="ARBA" id="ARBA00008857"/>
    </source>
</evidence>
<evidence type="ECO:0000313" key="9">
    <source>
        <dbReference type="EMBL" id="PSR29316.1"/>
    </source>
</evidence>
<evidence type="ECO:0000256" key="6">
    <source>
        <dbReference type="PROSITE-ProRule" id="PRU01248"/>
    </source>
</evidence>
<gene>
    <name evidence="9" type="ORF">C7B46_18685</name>
</gene>
<dbReference type="Gene3D" id="1.10.443.10">
    <property type="entry name" value="Intergrase catalytic core"/>
    <property type="match status" value="1"/>
</dbReference>
<feature type="domain" description="Core-binding (CB)" evidence="8">
    <location>
        <begin position="108"/>
        <end position="192"/>
    </location>
</feature>
<dbReference type="Pfam" id="PF00589">
    <property type="entry name" value="Phage_integrase"/>
    <property type="match status" value="1"/>
</dbReference>
<dbReference type="SUPFAM" id="SSF56349">
    <property type="entry name" value="DNA breaking-rejoining enzymes"/>
    <property type="match status" value="1"/>
</dbReference>
<dbReference type="InterPro" id="IPR050090">
    <property type="entry name" value="Tyrosine_recombinase_XerCD"/>
</dbReference>
<evidence type="ECO:0000256" key="3">
    <source>
        <dbReference type="ARBA" id="ARBA00022908"/>
    </source>
</evidence>
<evidence type="ECO:0000256" key="5">
    <source>
        <dbReference type="ARBA" id="ARBA00023172"/>
    </source>
</evidence>
<protein>
    <recommendedName>
        <fullName evidence="11">Integrase</fullName>
    </recommendedName>
</protein>
<dbReference type="EMBL" id="PXYW01000090">
    <property type="protein sequence ID" value="PSR29316.1"/>
    <property type="molecule type" value="Genomic_DNA"/>
</dbReference>
<dbReference type="Pfam" id="PF02899">
    <property type="entry name" value="Phage_int_SAM_1"/>
    <property type="match status" value="1"/>
</dbReference>
<dbReference type="PROSITE" id="PS51900">
    <property type="entry name" value="CB"/>
    <property type="match status" value="1"/>
</dbReference>
<dbReference type="Gene3D" id="1.10.150.130">
    <property type="match status" value="1"/>
</dbReference>
<keyword evidence="3" id="KW-0229">DNA integration</keyword>
<dbReference type="PANTHER" id="PTHR30349:SF90">
    <property type="entry name" value="TYROSINE RECOMBINASE XERD"/>
    <property type="match status" value="1"/>
</dbReference>
<evidence type="ECO:0000259" key="8">
    <source>
        <dbReference type="PROSITE" id="PS51900"/>
    </source>
</evidence>
<dbReference type="InterPro" id="IPR013762">
    <property type="entry name" value="Integrase-like_cat_sf"/>
</dbReference>
<keyword evidence="5" id="KW-0233">DNA recombination</keyword>
<dbReference type="InterPro" id="IPR044068">
    <property type="entry name" value="CB"/>
</dbReference>
<dbReference type="PANTHER" id="PTHR30349">
    <property type="entry name" value="PHAGE INTEGRASE-RELATED"/>
    <property type="match status" value="1"/>
</dbReference>
<dbReference type="GO" id="GO:0015074">
    <property type="term" value="P:DNA integration"/>
    <property type="evidence" value="ECO:0007669"/>
    <property type="project" value="UniProtKB-KW"/>
</dbReference>
<dbReference type="CDD" id="cd01188">
    <property type="entry name" value="INT_RitA_C_like"/>
    <property type="match status" value="1"/>
</dbReference>
<dbReference type="AlphaFoldDB" id="A0A2T2X4D4"/>
<dbReference type="InterPro" id="IPR004107">
    <property type="entry name" value="Integrase_SAM-like_N"/>
</dbReference>
<proteinExistence type="inferred from homology"/>
<sequence length="412" mass="46458">MKEMAVGQLVDDTTEALQDWQLRPSVRYRYLLEFRIFRHHYGPATTVFPEMFHQYVQDAQRRYTTHDISLVKFRRVRWAVDRLEQCYGEGTLTWRRLPRISLTAPSAPVIPDHVDDFFAYLRAAGRSSSTRRGYGRIAADFQRYLDERGRTQWDQVSGADVREFLPYMAPRYQPSSMGPVLTGLRAFLAFLATCEGMADGLPATLPRGAAPRTVVALPPTDDETQRLLAAIDRTTAIGKRDWAMLALALYLGLRSIDIIRLDWTNLDWRKSTVSLVQHKTGRPLVLPLLPVVGNALVDYVTSARPDSGSPRVFLCHRPPYQPFSNAWSFAGRIKGYMQAAGIRQNPGDRGGTHWLRHALATRLLEAATPMPIIASVLGHGRPDSTSDYLAIDMKHLRQCALSLTDAARPKEA</sequence>
<evidence type="ECO:0000256" key="1">
    <source>
        <dbReference type="ARBA" id="ARBA00003283"/>
    </source>
</evidence>
<evidence type="ECO:0000256" key="4">
    <source>
        <dbReference type="ARBA" id="ARBA00023125"/>
    </source>
</evidence>
<comment type="function">
    <text evidence="1">Site-specific tyrosine recombinase, which acts by catalyzing the cutting and rejoining of the recombining DNA molecules.</text>
</comment>
<comment type="similarity">
    <text evidence="2">Belongs to the 'phage' integrase family.</text>
</comment>
<feature type="domain" description="Tyr recombinase" evidence="7">
    <location>
        <begin position="212"/>
        <end position="401"/>
    </location>
</feature>
<dbReference type="InterPro" id="IPR011010">
    <property type="entry name" value="DNA_brk_join_enz"/>
</dbReference>
<evidence type="ECO:0000313" key="10">
    <source>
        <dbReference type="Proteomes" id="UP000242972"/>
    </source>
</evidence>
<evidence type="ECO:0008006" key="11">
    <source>
        <dbReference type="Google" id="ProtNLM"/>
    </source>
</evidence>
<evidence type="ECO:0000259" key="7">
    <source>
        <dbReference type="PROSITE" id="PS51898"/>
    </source>
</evidence>
<dbReference type="InterPro" id="IPR002104">
    <property type="entry name" value="Integrase_catalytic"/>
</dbReference>
<dbReference type="GO" id="GO:0006310">
    <property type="term" value="P:DNA recombination"/>
    <property type="evidence" value="ECO:0007669"/>
    <property type="project" value="UniProtKB-KW"/>
</dbReference>
<dbReference type="Proteomes" id="UP000242972">
    <property type="component" value="Unassembled WGS sequence"/>
</dbReference>
<dbReference type="GO" id="GO:0003677">
    <property type="term" value="F:DNA binding"/>
    <property type="evidence" value="ECO:0007669"/>
    <property type="project" value="UniProtKB-UniRule"/>
</dbReference>
<organism evidence="9 10">
    <name type="scientific">Sulfobacillus benefaciens</name>
    <dbReference type="NCBI Taxonomy" id="453960"/>
    <lineage>
        <taxon>Bacteria</taxon>
        <taxon>Bacillati</taxon>
        <taxon>Bacillota</taxon>
        <taxon>Clostridia</taxon>
        <taxon>Eubacteriales</taxon>
        <taxon>Clostridiales Family XVII. Incertae Sedis</taxon>
        <taxon>Sulfobacillus</taxon>
    </lineage>
</organism>
<reference evidence="9 10" key="1">
    <citation type="journal article" date="2014" name="BMC Genomics">
        <title>Comparison of environmental and isolate Sulfobacillus genomes reveals diverse carbon, sulfur, nitrogen, and hydrogen metabolisms.</title>
        <authorList>
            <person name="Justice N.B."/>
            <person name="Norman A."/>
            <person name="Brown C.T."/>
            <person name="Singh A."/>
            <person name="Thomas B.C."/>
            <person name="Banfield J.F."/>
        </authorList>
    </citation>
    <scope>NUCLEOTIDE SEQUENCE [LARGE SCALE GENOMIC DNA]</scope>
    <source>
        <strain evidence="9">AMDSBA4</strain>
    </source>
</reference>
<comment type="caution">
    <text evidence="9">The sequence shown here is derived from an EMBL/GenBank/DDBJ whole genome shotgun (WGS) entry which is preliminary data.</text>
</comment>
<dbReference type="InterPro" id="IPR010998">
    <property type="entry name" value="Integrase_recombinase_N"/>
</dbReference>
<accession>A0A2T2X4D4</accession>
<name>A0A2T2X4D4_9FIRM</name>
<dbReference type="PROSITE" id="PS51898">
    <property type="entry name" value="TYR_RECOMBINASE"/>
    <property type="match status" value="1"/>
</dbReference>